<evidence type="ECO:0000259" key="8">
    <source>
        <dbReference type="PROSITE" id="PS50802"/>
    </source>
</evidence>
<evidence type="ECO:0000256" key="5">
    <source>
        <dbReference type="ARBA" id="ARBA00022801"/>
    </source>
</evidence>
<evidence type="ECO:0000256" key="6">
    <source>
        <dbReference type="ARBA" id="ARBA00022807"/>
    </source>
</evidence>
<dbReference type="Gene3D" id="3.30.200.60">
    <property type="entry name" value="Peptidase C65 Otubain, subdomain 1"/>
    <property type="match status" value="1"/>
</dbReference>
<dbReference type="OMA" id="KVYCRQE"/>
<dbReference type="GO" id="GO:0043130">
    <property type="term" value="F:ubiquitin binding"/>
    <property type="evidence" value="ECO:0007669"/>
    <property type="project" value="TreeGrafter"/>
</dbReference>
<dbReference type="InterPro" id="IPR019400">
    <property type="entry name" value="Peptidase_C65_otubain"/>
</dbReference>
<dbReference type="PROSITE" id="PS50802">
    <property type="entry name" value="OTU"/>
    <property type="match status" value="1"/>
</dbReference>
<evidence type="ECO:0000256" key="7">
    <source>
        <dbReference type="SAM" id="MobiDB-lite"/>
    </source>
</evidence>
<protein>
    <recommendedName>
        <fullName evidence="2">ubiquitinyl hydrolase 1</fullName>
        <ecNumber evidence="2">3.4.19.12</ecNumber>
    </recommendedName>
</protein>
<dbReference type="CDD" id="cd22749">
    <property type="entry name" value="Otubain_C65"/>
    <property type="match status" value="1"/>
</dbReference>
<dbReference type="InterPro" id="IPR042468">
    <property type="entry name" value="Peptidase_C65_otubain_sub1"/>
</dbReference>
<gene>
    <name evidence="9" type="ORF">RFI_12731</name>
</gene>
<dbReference type="Proteomes" id="UP000023152">
    <property type="component" value="Unassembled WGS sequence"/>
</dbReference>
<evidence type="ECO:0000313" key="10">
    <source>
        <dbReference type="Proteomes" id="UP000023152"/>
    </source>
</evidence>
<dbReference type="InterPro" id="IPR042467">
    <property type="entry name" value="Peptidase_C65_otubain_sub2"/>
</dbReference>
<evidence type="ECO:0000256" key="2">
    <source>
        <dbReference type="ARBA" id="ARBA00012759"/>
    </source>
</evidence>
<keyword evidence="4" id="KW-0833">Ubl conjugation pathway</keyword>
<dbReference type="Pfam" id="PF10275">
    <property type="entry name" value="Peptidase_C65"/>
    <property type="match status" value="2"/>
</dbReference>
<dbReference type="InterPro" id="IPR003323">
    <property type="entry name" value="OTU_dom"/>
</dbReference>
<comment type="catalytic activity">
    <reaction evidence="1">
        <text>Thiol-dependent hydrolysis of ester, thioester, amide, peptide and isopeptide bonds formed by the C-terminal Gly of ubiquitin (a 76-residue protein attached to proteins as an intracellular targeting signal).</text>
        <dbReference type="EC" id="3.4.19.12"/>
    </reaction>
</comment>
<keyword evidence="6" id="KW-0788">Thiol protease</keyword>
<feature type="region of interest" description="Disordered" evidence="7">
    <location>
        <begin position="1"/>
        <end position="24"/>
    </location>
</feature>
<keyword evidence="3" id="KW-0645">Protease</keyword>
<dbReference type="AlphaFoldDB" id="X6NDP1"/>
<feature type="domain" description="OTU" evidence="8">
    <location>
        <begin position="89"/>
        <end position="314"/>
    </location>
</feature>
<comment type="caution">
    <text evidence="9">The sequence shown here is derived from an EMBL/GenBank/DDBJ whole genome shotgun (WGS) entry which is preliminary data.</text>
</comment>
<organism evidence="9 10">
    <name type="scientific">Reticulomyxa filosa</name>
    <dbReference type="NCBI Taxonomy" id="46433"/>
    <lineage>
        <taxon>Eukaryota</taxon>
        <taxon>Sar</taxon>
        <taxon>Rhizaria</taxon>
        <taxon>Retaria</taxon>
        <taxon>Foraminifera</taxon>
        <taxon>Monothalamids</taxon>
        <taxon>Reticulomyxidae</taxon>
        <taxon>Reticulomyxa</taxon>
    </lineage>
</organism>
<proteinExistence type="predicted"/>
<evidence type="ECO:0000256" key="3">
    <source>
        <dbReference type="ARBA" id="ARBA00022670"/>
    </source>
</evidence>
<dbReference type="GO" id="GO:0005634">
    <property type="term" value="C:nucleus"/>
    <property type="evidence" value="ECO:0007669"/>
    <property type="project" value="TreeGrafter"/>
</dbReference>
<dbReference type="EC" id="3.4.19.12" evidence="2"/>
<dbReference type="GO" id="GO:0004843">
    <property type="term" value="F:cysteine-type deubiquitinase activity"/>
    <property type="evidence" value="ECO:0007669"/>
    <property type="project" value="UniProtKB-EC"/>
</dbReference>
<reference evidence="9 10" key="1">
    <citation type="journal article" date="2013" name="Curr. Biol.">
        <title>The Genome of the Foraminiferan Reticulomyxa filosa.</title>
        <authorList>
            <person name="Glockner G."/>
            <person name="Hulsmann N."/>
            <person name="Schleicher M."/>
            <person name="Noegel A.A."/>
            <person name="Eichinger L."/>
            <person name="Gallinger C."/>
            <person name="Pawlowski J."/>
            <person name="Sierra R."/>
            <person name="Euteneuer U."/>
            <person name="Pillet L."/>
            <person name="Moustafa A."/>
            <person name="Platzer M."/>
            <person name="Groth M."/>
            <person name="Szafranski K."/>
            <person name="Schliwa M."/>
        </authorList>
    </citation>
    <scope>NUCLEOTIDE SEQUENCE [LARGE SCALE GENOMIC DNA]</scope>
</reference>
<dbReference type="EMBL" id="ASPP01009226">
    <property type="protein sequence ID" value="ETO24425.1"/>
    <property type="molecule type" value="Genomic_DNA"/>
</dbReference>
<dbReference type="PANTHER" id="PTHR12931:SF15">
    <property type="entry name" value="UBIQUITIN THIOESTERASE OTUBAIN-LIKE"/>
    <property type="match status" value="1"/>
</dbReference>
<name>X6NDP1_RETFI</name>
<keyword evidence="5" id="KW-0378">Hydrolase</keyword>
<dbReference type="GO" id="GO:0006508">
    <property type="term" value="P:proteolysis"/>
    <property type="evidence" value="ECO:0007669"/>
    <property type="project" value="UniProtKB-KW"/>
</dbReference>
<keyword evidence="10" id="KW-1185">Reference proteome</keyword>
<evidence type="ECO:0000256" key="4">
    <source>
        <dbReference type="ARBA" id="ARBA00022786"/>
    </source>
</evidence>
<dbReference type="PANTHER" id="PTHR12931">
    <property type="entry name" value="UBIQUITIN THIOLESTERASE PROTEIN OTUB"/>
    <property type="match status" value="1"/>
</dbReference>
<accession>X6NDP1</accession>
<dbReference type="GO" id="GO:0071108">
    <property type="term" value="P:protein K48-linked deubiquitination"/>
    <property type="evidence" value="ECO:0007669"/>
    <property type="project" value="TreeGrafter"/>
</dbReference>
<dbReference type="Gene3D" id="1.20.1300.20">
    <property type="entry name" value="Peptidase C65 Otubain, subdomain 2"/>
    <property type="match status" value="1"/>
</dbReference>
<evidence type="ECO:0000256" key="1">
    <source>
        <dbReference type="ARBA" id="ARBA00000707"/>
    </source>
</evidence>
<evidence type="ECO:0000313" key="9">
    <source>
        <dbReference type="EMBL" id="ETO24425.1"/>
    </source>
</evidence>
<dbReference type="InterPro" id="IPR038765">
    <property type="entry name" value="Papain-like_cys_pep_sf"/>
</dbReference>
<dbReference type="OrthoDB" id="18915at2759"/>
<sequence length="315" mass="36608">MSQNDEEKKEEVKEEKKEEIEEKKFDLTDENDFLMSSSINEMEMIREEIGKSQPLVSDPKPLEHLLKEFNDHSNYRRQIETLITNKQHSAYRQLRADGNCFYRAFLLGLFETVEATKNEQILETVTKNVVTSNDRLVKFGYEQFALSEFYESFMDELALYQSILSSDDSSGVNIAESTAVQKLSDESHVELFVLCRSLNEAKVFFNLKKQSNYLIFWARMLTSLQMQENEKHFSQFVQGKTFREFLQTDVEAVHAEADHPQFCALSMAIEVPVRVFCLENVETGGPQVVTIPENGQPLFDLLYRPGHYDILYRKS</sequence>
<dbReference type="SUPFAM" id="SSF54001">
    <property type="entry name" value="Cysteine proteinases"/>
    <property type="match status" value="1"/>
</dbReference>